<sequence length="778" mass="87654">MGICLRRQLIYPLLLVPVVVYLVLVVCMITGVFPRSGLDPTETDFRAKYQALVRLLLDHTVARDLGLDSDNIGADLRKLLDLDAKTRNLKQSRGRKFEATLERLLQESGGNLYWRQDDGDNSAAKHPADIPVSKMQSWQLDRTDRGSDISSKSQEVYMSFVQHALVLKPQNIHNCSTISSMRVRTQVGHGVSKQAFLADYQGTEVVIKMVTRHALEVKNCLKRLREAKTALANHQRSTKTNLKKMYNSVSAKNFTGASKSSKYPNRTLDNAELQPHDQSQSKDGTRHAELTQERHLVELTSAERQSCYIPSTSRVMKEILLSQQLQHPNLATLLGYCVRSEESDTTDISEHGVISVFELGSRFVLDSLQILPWPTRLRHAREMASLLHYLEFSPLGSLVVPDFKEGHLIMVNDSIKLIDLDDVNNLEPECGFRSNPADDCPYSIRCSRALCEGFNAKENLKNMNRLVLKRLLFPTTFPGHAIAEVGQLNADLDTLKVTAGQLLTRLRRIQAVAEMRDIYSEHSRGWTNSQGSVFALNRLNLLTLIFFPQRCINSASSIHPRLCIIHESLTEHHPYIPDCASSIHPRLCIIHTSPTVHHPYIPDCASSIHPRLCIIQTSPTEHHPYIPECASSKHPRLSIIHTSPTEHHPYIPDCASSIHPRLCIIHTSPTVHHPYIPDCASSIHPRLSIIHTSPTVHHPYIPDCASSIYPRLSIIHTSPTVHHPYISDCASSIHPRLCIIHTSPTVHHPYIPDCTSSIYPRLYIIHTSPTVHHPYIPD</sequence>
<evidence type="ECO:0000313" key="4">
    <source>
        <dbReference type="Proteomes" id="UP001283361"/>
    </source>
</evidence>
<feature type="transmembrane region" description="Helical" evidence="2">
    <location>
        <begin position="9"/>
        <end position="33"/>
    </location>
</feature>
<reference evidence="3" key="1">
    <citation type="journal article" date="2023" name="G3 (Bethesda)">
        <title>A reference genome for the long-term kleptoplast-retaining sea slug Elysia crispata morphotype clarki.</title>
        <authorList>
            <person name="Eastman K.E."/>
            <person name="Pendleton A.L."/>
            <person name="Shaikh M.A."/>
            <person name="Suttiyut T."/>
            <person name="Ogas R."/>
            <person name="Tomko P."/>
            <person name="Gavelis G."/>
            <person name="Widhalm J.R."/>
            <person name="Wisecaver J.H."/>
        </authorList>
    </citation>
    <scope>NUCLEOTIDE SEQUENCE</scope>
    <source>
        <strain evidence="3">ECLA1</strain>
    </source>
</reference>
<keyword evidence="2" id="KW-0472">Membrane</keyword>
<feature type="compositionally biased region" description="Basic and acidic residues" evidence="1">
    <location>
        <begin position="279"/>
        <end position="288"/>
    </location>
</feature>
<gene>
    <name evidence="3" type="ORF">RRG08_016390</name>
</gene>
<dbReference type="SUPFAM" id="SSF56112">
    <property type="entry name" value="Protein kinase-like (PK-like)"/>
    <property type="match status" value="1"/>
</dbReference>
<feature type="region of interest" description="Disordered" evidence="1">
    <location>
        <begin position="254"/>
        <end position="288"/>
    </location>
</feature>
<organism evidence="3 4">
    <name type="scientific">Elysia crispata</name>
    <name type="common">lettuce slug</name>
    <dbReference type="NCBI Taxonomy" id="231223"/>
    <lineage>
        <taxon>Eukaryota</taxon>
        <taxon>Metazoa</taxon>
        <taxon>Spiralia</taxon>
        <taxon>Lophotrochozoa</taxon>
        <taxon>Mollusca</taxon>
        <taxon>Gastropoda</taxon>
        <taxon>Heterobranchia</taxon>
        <taxon>Euthyneura</taxon>
        <taxon>Panpulmonata</taxon>
        <taxon>Sacoglossa</taxon>
        <taxon>Placobranchoidea</taxon>
        <taxon>Plakobranchidae</taxon>
        <taxon>Elysia</taxon>
    </lineage>
</organism>
<keyword evidence="4" id="KW-1185">Reference proteome</keyword>
<dbReference type="InterPro" id="IPR042983">
    <property type="entry name" value="PKDCC"/>
</dbReference>
<feature type="compositionally biased region" description="Polar residues" evidence="1">
    <location>
        <begin position="254"/>
        <end position="268"/>
    </location>
</feature>
<dbReference type="PANTHER" id="PTHR46448">
    <property type="entry name" value="PROTEIN KINASE DOMAIN-CONTAINING PROTEIN"/>
    <property type="match status" value="1"/>
</dbReference>
<evidence type="ECO:0000256" key="1">
    <source>
        <dbReference type="SAM" id="MobiDB-lite"/>
    </source>
</evidence>
<protein>
    <recommendedName>
        <fullName evidence="5">FAM69 protein-kinase domain-containing protein</fullName>
    </recommendedName>
</protein>
<accession>A0AAE0Y8P6</accession>
<dbReference type="InterPro" id="IPR011009">
    <property type="entry name" value="Kinase-like_dom_sf"/>
</dbReference>
<dbReference type="GO" id="GO:0004715">
    <property type="term" value="F:non-membrane spanning protein tyrosine kinase activity"/>
    <property type="evidence" value="ECO:0007669"/>
    <property type="project" value="InterPro"/>
</dbReference>
<evidence type="ECO:0000256" key="2">
    <source>
        <dbReference type="SAM" id="Phobius"/>
    </source>
</evidence>
<dbReference type="GO" id="GO:0001501">
    <property type="term" value="P:skeletal system development"/>
    <property type="evidence" value="ECO:0007669"/>
    <property type="project" value="TreeGrafter"/>
</dbReference>
<keyword evidence="2" id="KW-1133">Transmembrane helix</keyword>
<keyword evidence="2" id="KW-0812">Transmembrane</keyword>
<evidence type="ECO:0008006" key="5">
    <source>
        <dbReference type="Google" id="ProtNLM"/>
    </source>
</evidence>
<evidence type="ECO:0000313" key="3">
    <source>
        <dbReference type="EMBL" id="KAK3737084.1"/>
    </source>
</evidence>
<name>A0AAE0Y8P6_9GAST</name>
<dbReference type="PANTHER" id="PTHR46448:SF1">
    <property type="entry name" value="PROTEIN KINASE DOMAIN-CONTAINING PROTEIN"/>
    <property type="match status" value="1"/>
</dbReference>
<comment type="caution">
    <text evidence="3">The sequence shown here is derived from an EMBL/GenBank/DDBJ whole genome shotgun (WGS) entry which is preliminary data.</text>
</comment>
<dbReference type="EMBL" id="JAWDGP010006665">
    <property type="protein sequence ID" value="KAK3737084.1"/>
    <property type="molecule type" value="Genomic_DNA"/>
</dbReference>
<dbReference type="AlphaFoldDB" id="A0AAE0Y8P6"/>
<dbReference type="Proteomes" id="UP001283361">
    <property type="component" value="Unassembled WGS sequence"/>
</dbReference>
<dbReference type="Gene3D" id="1.10.510.10">
    <property type="entry name" value="Transferase(Phosphotransferase) domain 1"/>
    <property type="match status" value="1"/>
</dbReference>
<proteinExistence type="predicted"/>
<dbReference type="GO" id="GO:0005576">
    <property type="term" value="C:extracellular region"/>
    <property type="evidence" value="ECO:0007669"/>
    <property type="project" value="TreeGrafter"/>
</dbReference>